<evidence type="ECO:0000256" key="3">
    <source>
        <dbReference type="ARBA" id="ARBA00022837"/>
    </source>
</evidence>
<keyword evidence="1" id="KW-0732">Signal</keyword>
<dbReference type="GO" id="GO:0030001">
    <property type="term" value="P:metal ion transport"/>
    <property type="evidence" value="ECO:0007669"/>
    <property type="project" value="TreeGrafter"/>
</dbReference>
<dbReference type="InterPro" id="IPR003644">
    <property type="entry name" value="Calx_beta"/>
</dbReference>
<evidence type="ECO:0000256" key="1">
    <source>
        <dbReference type="ARBA" id="ARBA00022729"/>
    </source>
</evidence>
<evidence type="ECO:0000256" key="4">
    <source>
        <dbReference type="ARBA" id="ARBA00023065"/>
    </source>
</evidence>
<accession>A0A0F9DPJ3</accession>
<dbReference type="GO" id="GO:0016020">
    <property type="term" value="C:membrane"/>
    <property type="evidence" value="ECO:0007669"/>
    <property type="project" value="InterPro"/>
</dbReference>
<organism evidence="6">
    <name type="scientific">marine sediment metagenome</name>
    <dbReference type="NCBI Taxonomy" id="412755"/>
    <lineage>
        <taxon>unclassified sequences</taxon>
        <taxon>metagenomes</taxon>
        <taxon>ecological metagenomes</taxon>
    </lineage>
</organism>
<dbReference type="PANTHER" id="PTHR11878">
    <property type="entry name" value="SODIUM/CALCIUM EXCHANGER"/>
    <property type="match status" value="1"/>
</dbReference>
<dbReference type="SMART" id="SM00237">
    <property type="entry name" value="Calx_beta"/>
    <property type="match status" value="1"/>
</dbReference>
<dbReference type="Gene3D" id="2.60.40.2030">
    <property type="match status" value="1"/>
</dbReference>
<feature type="domain" description="Calx-beta" evidence="5">
    <location>
        <begin position="320"/>
        <end position="414"/>
    </location>
</feature>
<keyword evidence="3" id="KW-0106">Calcium</keyword>
<keyword evidence="4" id="KW-0406">Ion transport</keyword>
<dbReference type="SUPFAM" id="SSF141072">
    <property type="entry name" value="CalX-like"/>
    <property type="match status" value="1"/>
</dbReference>
<feature type="non-terminal residue" evidence="6">
    <location>
        <position position="455"/>
    </location>
</feature>
<dbReference type="AlphaFoldDB" id="A0A0F9DPJ3"/>
<evidence type="ECO:0000259" key="5">
    <source>
        <dbReference type="SMART" id="SM00237"/>
    </source>
</evidence>
<dbReference type="InterPro" id="IPR051171">
    <property type="entry name" value="CaCA"/>
</dbReference>
<dbReference type="Pfam" id="PF07705">
    <property type="entry name" value="CARDB"/>
    <property type="match status" value="1"/>
</dbReference>
<proteinExistence type="predicted"/>
<dbReference type="NCBIfam" id="NF012209">
    <property type="entry name" value="LEPR-8K"/>
    <property type="match status" value="1"/>
</dbReference>
<dbReference type="Pfam" id="PF03160">
    <property type="entry name" value="Calx-beta"/>
    <property type="match status" value="1"/>
</dbReference>
<protein>
    <recommendedName>
        <fullName evidence="5">Calx-beta domain-containing protein</fullName>
    </recommendedName>
</protein>
<dbReference type="Gene3D" id="2.60.40.10">
    <property type="entry name" value="Immunoglobulins"/>
    <property type="match status" value="1"/>
</dbReference>
<dbReference type="InterPro" id="IPR038081">
    <property type="entry name" value="CalX-like_sf"/>
</dbReference>
<comment type="caution">
    <text evidence="6">The sequence shown here is derived from an EMBL/GenBank/DDBJ whole genome shotgun (WGS) entry which is preliminary data.</text>
</comment>
<dbReference type="InterPro" id="IPR013783">
    <property type="entry name" value="Ig-like_fold"/>
</dbReference>
<sequence length="455" mass="48380">MGICDPFARRDRRPAVDGGRGGAAVLEPLESRVMLNADLTGTVAVTDVTYATQSGAVIVDMQRNADPAAGLESYTISLVSTDDTSVVTAFTGRLDGPMNQVWWFDSVQTPTMDLLNEGRLTPAEAALDTHLLLATDQLLIPPGNATRSYNPREDRDPGTGLGSWMAWSETYDMTFAFNPSQMANRIEFAQVVVPAGQQVHMRAEVSYRRADNTHDFVVLDTWTPESAEFDADYVVRNAGTSDAGAFWVDLYLSKDTSFGDPSDVLLDHVRMPALQAGQSIGGTFTNQSVQGYGDWYLGMVVDPGGEEAESNEGNNQLHDAITQTTPSISITDVQVAEGDSGSTSAVFEVSLSAATAATVRVDFAAADGTAQSDDYTPATGTLTFLPGETVQTVTVLVDGDTDIEQDETFVVDLSNPAGATIADAQALGTITNDDMPTITVDDVQVTEGDVGTIDA</sequence>
<dbReference type="PANTHER" id="PTHR11878:SF65">
    <property type="entry name" value="NA_CA-EXCHANGE PROTEIN, ISOFORM G"/>
    <property type="match status" value="1"/>
</dbReference>
<keyword evidence="2" id="KW-0677">Repeat</keyword>
<dbReference type="GO" id="GO:0007154">
    <property type="term" value="P:cell communication"/>
    <property type="evidence" value="ECO:0007669"/>
    <property type="project" value="InterPro"/>
</dbReference>
<dbReference type="InterPro" id="IPR053786">
    <property type="entry name" value="LEPRxLL_CS"/>
</dbReference>
<gene>
    <name evidence="6" type="ORF">LCGC14_2252590</name>
</gene>
<name>A0A0F9DPJ3_9ZZZZ</name>
<evidence type="ECO:0000313" key="6">
    <source>
        <dbReference type="EMBL" id="KKL55721.1"/>
    </source>
</evidence>
<dbReference type="InterPro" id="IPR011635">
    <property type="entry name" value="CARDB"/>
</dbReference>
<dbReference type="EMBL" id="LAZR01030741">
    <property type="protein sequence ID" value="KKL55721.1"/>
    <property type="molecule type" value="Genomic_DNA"/>
</dbReference>
<reference evidence="6" key="1">
    <citation type="journal article" date="2015" name="Nature">
        <title>Complex archaea that bridge the gap between prokaryotes and eukaryotes.</title>
        <authorList>
            <person name="Spang A."/>
            <person name="Saw J.H."/>
            <person name="Jorgensen S.L."/>
            <person name="Zaremba-Niedzwiedzka K."/>
            <person name="Martijn J."/>
            <person name="Lind A.E."/>
            <person name="van Eijk R."/>
            <person name="Schleper C."/>
            <person name="Guy L."/>
            <person name="Ettema T.J."/>
        </authorList>
    </citation>
    <scope>NUCLEOTIDE SEQUENCE</scope>
</reference>
<keyword evidence="4" id="KW-0813">Transport</keyword>
<evidence type="ECO:0000256" key="2">
    <source>
        <dbReference type="ARBA" id="ARBA00022737"/>
    </source>
</evidence>